<sequence>SPNHIGAIGKVISCDKLQDQNVYYLRVEFTEMSEPDKERLIQHIVQRQGVLLRKLKDEMEEE</sequence>
<protein>
    <recommendedName>
        <fullName evidence="3">PilZ domain-containing protein</fullName>
    </recommendedName>
</protein>
<dbReference type="Proteomes" id="UP000282985">
    <property type="component" value="Unassembled WGS sequence"/>
</dbReference>
<comment type="caution">
    <text evidence="1">The sequence shown here is derived from an EMBL/GenBank/DDBJ whole genome shotgun (WGS) entry which is preliminary data.</text>
</comment>
<feature type="non-terminal residue" evidence="1">
    <location>
        <position position="1"/>
    </location>
</feature>
<evidence type="ECO:0000313" key="2">
    <source>
        <dbReference type="Proteomes" id="UP000282985"/>
    </source>
</evidence>
<keyword evidence="2" id="KW-1185">Reference proteome</keyword>
<accession>A0A434AE39</accession>
<gene>
    <name evidence="1" type="ORF">DLK05_17675</name>
</gene>
<name>A0A434AE39_9BACT</name>
<reference evidence="1 2" key="1">
    <citation type="submission" date="2018-11" db="EMBL/GenBank/DDBJ databases">
        <title>Parancylomarina longa gen. nov., sp. nov., isolated from sediments of southern Okinawa.</title>
        <authorList>
            <person name="Fu T."/>
        </authorList>
    </citation>
    <scope>NUCLEOTIDE SEQUENCE [LARGE SCALE GENOMIC DNA]</scope>
    <source>
        <strain evidence="1 2">T3-2 S1-C</strain>
    </source>
</reference>
<dbReference type="EMBL" id="RJJX01000292">
    <property type="protein sequence ID" value="RUT72583.1"/>
    <property type="molecule type" value="Genomic_DNA"/>
</dbReference>
<proteinExistence type="predicted"/>
<dbReference type="AlphaFoldDB" id="A0A434AE39"/>
<organism evidence="1 2">
    <name type="scientific">Ancylomarina longa</name>
    <dbReference type="NCBI Taxonomy" id="2487017"/>
    <lineage>
        <taxon>Bacteria</taxon>
        <taxon>Pseudomonadati</taxon>
        <taxon>Bacteroidota</taxon>
        <taxon>Bacteroidia</taxon>
        <taxon>Marinilabiliales</taxon>
        <taxon>Marinifilaceae</taxon>
        <taxon>Ancylomarina</taxon>
    </lineage>
</organism>
<dbReference type="RefSeq" id="WP_209319980.1">
    <property type="nucleotide sequence ID" value="NZ_RJJX01000292.1"/>
</dbReference>
<evidence type="ECO:0008006" key="3">
    <source>
        <dbReference type="Google" id="ProtNLM"/>
    </source>
</evidence>
<evidence type="ECO:0000313" key="1">
    <source>
        <dbReference type="EMBL" id="RUT72583.1"/>
    </source>
</evidence>